<evidence type="ECO:0000256" key="1">
    <source>
        <dbReference type="SAM" id="MobiDB-lite"/>
    </source>
</evidence>
<gene>
    <name evidence="2" type="ordered locus">VC0395_0770</name>
</gene>
<evidence type="ECO:0000313" key="2">
    <source>
        <dbReference type="EMBL" id="ABQ18516.1"/>
    </source>
</evidence>
<dbReference type="Proteomes" id="UP000000249">
    <property type="component" value="Chromosome 2"/>
</dbReference>
<dbReference type="KEGG" id="vcr:VC395_A0486"/>
<proteinExistence type="predicted"/>
<accession>A0A0H3ACZ2</accession>
<organism evidence="2 3">
    <name type="scientific">Vibrio cholerae serotype O1 (strain ATCC 39541 / Classical Ogawa 395 / O395)</name>
    <dbReference type="NCBI Taxonomy" id="345073"/>
    <lineage>
        <taxon>Bacteria</taxon>
        <taxon>Pseudomonadati</taxon>
        <taxon>Pseudomonadota</taxon>
        <taxon>Gammaproteobacteria</taxon>
        <taxon>Vibrionales</taxon>
        <taxon>Vibrionaceae</taxon>
        <taxon>Vibrio</taxon>
    </lineage>
</organism>
<dbReference type="EMBL" id="CP000626">
    <property type="protein sequence ID" value="ABQ18516.1"/>
    <property type="molecule type" value="Genomic_DNA"/>
</dbReference>
<name>A0A0H3ACZ2_VIBC3</name>
<dbReference type="KEGG" id="vco:VC0395_0770"/>
<dbReference type="AlphaFoldDB" id="A0A0H3ACZ2"/>
<feature type="region of interest" description="Disordered" evidence="1">
    <location>
        <begin position="96"/>
        <end position="125"/>
    </location>
</feature>
<evidence type="ECO:0000313" key="3">
    <source>
        <dbReference type="Proteomes" id="UP000000249"/>
    </source>
</evidence>
<sequence>MSNVYPVYKSNDNIKASLDNHLDTLLEAAKGSNKALGRINKAYDGIMLQLIKACKGEIELTKGQSDAIKIVLNEQKHLSKVVADLEELLKKVQAVEAVEGGQQPTTTPNTPPKPFDPRQFKSTKF</sequence>
<protein>
    <submittedName>
        <fullName evidence="2">Uncharacterized protein</fullName>
    </submittedName>
</protein>
<dbReference type="PATRIC" id="fig|345073.21.peg.3233"/>
<reference evidence="2 3" key="1">
    <citation type="submission" date="2007-03" db="EMBL/GenBank/DDBJ databases">
        <authorList>
            <person name="Heidelberg J."/>
        </authorList>
    </citation>
    <scope>NUCLEOTIDE SEQUENCE [LARGE SCALE GENOMIC DNA]</scope>
    <source>
        <strain evidence="3">ATCC 39541 / Classical Ogawa 395 / O395</strain>
    </source>
</reference>
<dbReference type="RefSeq" id="WP_000073388.1">
    <property type="nucleotide sequence ID" value="NC_009456.1"/>
</dbReference>